<dbReference type="AlphaFoldDB" id="A0A5B7T6A2"/>
<dbReference type="SUPFAM" id="SSF89623">
    <property type="entry name" value="Ribose/Galactose isomerase RpiB/AlsB"/>
    <property type="match status" value="1"/>
</dbReference>
<dbReference type="NCBIfam" id="NF006381">
    <property type="entry name" value="PRK08622.1"/>
    <property type="match status" value="1"/>
</dbReference>
<dbReference type="InterPro" id="IPR036569">
    <property type="entry name" value="RpiB_LacA_LacB_sf"/>
</dbReference>
<name>A0A5B7T6A2_9LACO</name>
<dbReference type="PANTHER" id="PTHR30345">
    <property type="entry name" value="RIBOSE-5-PHOSPHATE ISOMERASE B"/>
    <property type="match status" value="1"/>
</dbReference>
<dbReference type="GO" id="GO:0019316">
    <property type="term" value="P:D-allose catabolic process"/>
    <property type="evidence" value="ECO:0007669"/>
    <property type="project" value="TreeGrafter"/>
</dbReference>
<evidence type="ECO:0000256" key="2">
    <source>
        <dbReference type="ARBA" id="ARBA00022736"/>
    </source>
</evidence>
<protein>
    <submittedName>
        <fullName evidence="4">Galactose-6-phosphate isomerase subunit LacB</fullName>
        <ecNumber evidence="4">5.3.1.26</ecNumber>
    </submittedName>
</protein>
<dbReference type="GO" id="GO:0004751">
    <property type="term" value="F:ribose-5-phosphate isomerase activity"/>
    <property type="evidence" value="ECO:0007669"/>
    <property type="project" value="TreeGrafter"/>
</dbReference>
<proteinExistence type="inferred from homology"/>
<comment type="similarity">
    <text evidence="1">Belongs to the LacAB/RpiB family.</text>
</comment>
<reference evidence="4 5" key="1">
    <citation type="submission" date="2019-05" db="EMBL/GenBank/DDBJ databases">
        <title>Genome Sequence of Lactobacillus futsaii Y97, a Potential Probiotic Strain Isolated from the Futsai of Taiwan.</title>
        <authorList>
            <person name="Du X."/>
        </authorList>
    </citation>
    <scope>NUCLEOTIDE SEQUENCE [LARGE SCALE GENOMIC DNA]</scope>
    <source>
        <strain evidence="4 5">Y97</strain>
    </source>
</reference>
<dbReference type="EC" id="5.3.1.26" evidence="4"/>
<dbReference type="NCBIfam" id="TIGR00689">
    <property type="entry name" value="rpiB_lacA_lacB"/>
    <property type="match status" value="1"/>
</dbReference>
<dbReference type="PANTHER" id="PTHR30345:SF0">
    <property type="entry name" value="DNA DAMAGE-REPAIR_TOLERATION PROTEIN DRT102"/>
    <property type="match status" value="1"/>
</dbReference>
<dbReference type="GO" id="GO:0005988">
    <property type="term" value="P:lactose metabolic process"/>
    <property type="evidence" value="ECO:0007669"/>
    <property type="project" value="UniProtKB-KW"/>
</dbReference>
<dbReference type="Proteomes" id="UP000310673">
    <property type="component" value="Chromosome"/>
</dbReference>
<evidence type="ECO:0000256" key="1">
    <source>
        <dbReference type="ARBA" id="ARBA00008754"/>
    </source>
</evidence>
<evidence type="ECO:0000313" key="5">
    <source>
        <dbReference type="Proteomes" id="UP000310673"/>
    </source>
</evidence>
<gene>
    <name evidence="4" type="primary">lacB</name>
    <name evidence="4" type="ORF">FG051_12670</name>
</gene>
<dbReference type="STRING" id="1423818.FC88_GL002346"/>
<dbReference type="Gene3D" id="3.40.1400.10">
    <property type="entry name" value="Sugar-phosphate isomerase, RpiB/LacA/LacB"/>
    <property type="match status" value="1"/>
</dbReference>
<sequence>MATDKYDYDEDRAQPEYVDPKIDKHTIVALANDHIVTDLKMLISDHLKSEGYRVLDVGTYDHTRTHYPIYGKRAADAVNDGRADCAIVLCGTGIGIGTAADKNDGIRAAIVGNIAQAVYAKEQLNANVLAFAGIVLGRDFVFDIVDYYLNAKYKPDDNNKDLIDRINKIATPNPDQTDNPNFFDSENKKWAQGIYHD</sequence>
<dbReference type="InterPro" id="IPR003500">
    <property type="entry name" value="RpiB_LacA_LacB"/>
</dbReference>
<dbReference type="KEGG" id="lft:FG051_12670"/>
<keyword evidence="2" id="KW-0423">Lactose metabolism</keyword>
<evidence type="ECO:0000313" key="4">
    <source>
        <dbReference type="EMBL" id="QCX25894.1"/>
    </source>
</evidence>
<keyword evidence="3 4" id="KW-0413">Isomerase</keyword>
<dbReference type="GO" id="GO:0050044">
    <property type="term" value="F:galactose-6-phosphate isomerase activity"/>
    <property type="evidence" value="ECO:0007669"/>
    <property type="project" value="UniProtKB-EC"/>
</dbReference>
<dbReference type="Pfam" id="PF02502">
    <property type="entry name" value="LacAB_rpiB"/>
    <property type="match status" value="1"/>
</dbReference>
<dbReference type="EMBL" id="CP040736">
    <property type="protein sequence ID" value="QCX25894.1"/>
    <property type="molecule type" value="Genomic_DNA"/>
</dbReference>
<accession>A0A5B7T6A2</accession>
<evidence type="ECO:0000256" key="3">
    <source>
        <dbReference type="ARBA" id="ARBA00023235"/>
    </source>
</evidence>
<dbReference type="GO" id="GO:0009052">
    <property type="term" value="P:pentose-phosphate shunt, non-oxidative branch"/>
    <property type="evidence" value="ECO:0007669"/>
    <property type="project" value="TreeGrafter"/>
</dbReference>
<organism evidence="4 5">
    <name type="scientific">Companilactobacillus futsaii</name>
    <dbReference type="NCBI Taxonomy" id="938155"/>
    <lineage>
        <taxon>Bacteria</taxon>
        <taxon>Bacillati</taxon>
        <taxon>Bacillota</taxon>
        <taxon>Bacilli</taxon>
        <taxon>Lactobacillales</taxon>
        <taxon>Lactobacillaceae</taxon>
        <taxon>Companilactobacillus</taxon>
    </lineage>
</organism>